<name>A0A4S3J3Y3_9EURO</name>
<reference evidence="1 2" key="1">
    <citation type="submission" date="2019-03" db="EMBL/GenBank/DDBJ databases">
        <title>The genome sequence of a newly discovered highly antifungal drug resistant Aspergillus species, Aspergillus tanneri NIH 1004.</title>
        <authorList>
            <person name="Mounaud S."/>
            <person name="Singh I."/>
            <person name="Joardar V."/>
            <person name="Pakala S."/>
            <person name="Pakala S."/>
            <person name="Venepally P."/>
            <person name="Hoover J."/>
            <person name="Nierman W."/>
            <person name="Chung J."/>
            <person name="Losada L."/>
        </authorList>
    </citation>
    <scope>NUCLEOTIDE SEQUENCE [LARGE SCALE GENOMIC DNA]</scope>
    <source>
        <strain evidence="1 2">NIH1004</strain>
    </source>
</reference>
<protein>
    <submittedName>
        <fullName evidence="1">Uncharacterized protein</fullName>
    </submittedName>
</protein>
<comment type="caution">
    <text evidence="1">The sequence shown here is derived from an EMBL/GenBank/DDBJ whole genome shotgun (WGS) entry which is preliminary data.</text>
</comment>
<proteinExistence type="predicted"/>
<evidence type="ECO:0000313" key="2">
    <source>
        <dbReference type="Proteomes" id="UP000308092"/>
    </source>
</evidence>
<sequence length="135" mass="14918">MCLQLYLNLLYPKIGFPTPSSNHRRLLSSDADADRTPIGTSMYIADGPGLDDWSVHTQQLTFSCSTLNQATYIDTSFPSSRIIGEISGTSRYTIIDGKGLVAHYTTGMSLEGLETTDILQHYEAYVKEKVCLDTT</sequence>
<dbReference type="Proteomes" id="UP000308092">
    <property type="component" value="Unassembled WGS sequence"/>
</dbReference>
<dbReference type="VEuPathDB" id="FungiDB:EYZ11_011813"/>
<gene>
    <name evidence="1" type="ORF">EYZ11_011813</name>
</gene>
<keyword evidence="2" id="KW-1185">Reference proteome</keyword>
<organism evidence="1 2">
    <name type="scientific">Aspergillus tanneri</name>
    <dbReference type="NCBI Taxonomy" id="1220188"/>
    <lineage>
        <taxon>Eukaryota</taxon>
        <taxon>Fungi</taxon>
        <taxon>Dikarya</taxon>
        <taxon>Ascomycota</taxon>
        <taxon>Pezizomycotina</taxon>
        <taxon>Eurotiomycetes</taxon>
        <taxon>Eurotiomycetidae</taxon>
        <taxon>Eurotiales</taxon>
        <taxon>Aspergillaceae</taxon>
        <taxon>Aspergillus</taxon>
        <taxon>Aspergillus subgen. Circumdati</taxon>
    </lineage>
</organism>
<dbReference type="AlphaFoldDB" id="A0A4S3J3Y3"/>
<accession>A0A4S3J3Y3</accession>
<dbReference type="EMBL" id="SOSA01000778">
    <property type="protein sequence ID" value="THC88737.1"/>
    <property type="molecule type" value="Genomic_DNA"/>
</dbReference>
<evidence type="ECO:0000313" key="1">
    <source>
        <dbReference type="EMBL" id="THC88737.1"/>
    </source>
</evidence>
<dbReference type="STRING" id="1220188.A0A4S3J3Y3"/>